<evidence type="ECO:0000313" key="17">
    <source>
        <dbReference type="Proteomes" id="UP000300237"/>
    </source>
</evidence>
<dbReference type="InterPro" id="IPR036610">
    <property type="entry name" value="PEBP-like_sf"/>
</dbReference>
<dbReference type="InterPro" id="IPR008914">
    <property type="entry name" value="PEBP"/>
</dbReference>
<evidence type="ECO:0000313" key="8">
    <source>
        <dbReference type="EMBL" id="OMH59840.1"/>
    </source>
</evidence>
<evidence type="ECO:0000313" key="13">
    <source>
        <dbReference type="Proteomes" id="UP000049023"/>
    </source>
</evidence>
<dbReference type="CDD" id="cd00865">
    <property type="entry name" value="PEBP_bact_arch"/>
    <property type="match status" value="1"/>
</dbReference>
<reference evidence="4 14" key="1">
    <citation type="submission" date="2015-03" db="EMBL/GenBank/DDBJ databases">
        <authorList>
            <consortium name="Pathogen Informatics"/>
            <person name="Murphy D."/>
        </authorList>
    </citation>
    <scope>NUCLEOTIDE SEQUENCE [LARGE SCALE GENOMIC DNA]</scope>
    <source>
        <strain evidence="4 14">0268S</strain>
    </source>
</reference>
<gene>
    <name evidence="10" type="primary">lppC</name>
    <name evidence="8" type="ORF">A4S10_02011</name>
    <name evidence="10" type="ORF">DKC2_2022</name>
    <name evidence="9" type="ORF">DSJ38_20470</name>
    <name evidence="6" type="ORF">ERS007720_03425</name>
    <name evidence="5" type="ORF">ERS007741_02530</name>
    <name evidence="3" type="ORF">ERS027661_02146</name>
    <name evidence="4" type="ORF">ERS094118_01707</name>
    <name evidence="7" type="ORF">J8J21_08185</name>
</gene>
<reference evidence="11 12" key="2">
    <citation type="submission" date="2015-03" db="EMBL/GenBank/DDBJ databases">
        <authorList>
            <consortium name="Pathogen Informatics"/>
        </authorList>
    </citation>
    <scope>NUCLEOTIDE SEQUENCE [LARGE SCALE GENOMIC DNA]</scope>
    <source>
        <strain evidence="3 13">Bir 187</strain>
        <strain evidence="6 11">M09401471</strain>
        <strain evidence="5 12">P00601463</strain>
    </source>
</reference>
<evidence type="ECO:0000313" key="5">
    <source>
        <dbReference type="EMBL" id="COW45432.1"/>
    </source>
</evidence>
<dbReference type="Proteomes" id="UP000300237">
    <property type="component" value="Chromosome"/>
</dbReference>
<dbReference type="Proteomes" id="UP000189452">
    <property type="component" value="Chromosome"/>
</dbReference>
<dbReference type="PANTHER" id="PTHR30289">
    <property type="entry name" value="UNCHARACTERIZED PROTEIN YBCL-RELATED"/>
    <property type="match status" value="1"/>
</dbReference>
<feature type="region of interest" description="Disordered" evidence="2">
    <location>
        <begin position="122"/>
        <end position="141"/>
    </location>
</feature>
<dbReference type="Proteomes" id="UP000049023">
    <property type="component" value="Unassembled WGS sequence"/>
</dbReference>
<dbReference type="Proteomes" id="UP000671119">
    <property type="component" value="Unassembled WGS sequence"/>
</dbReference>
<keyword evidence="7" id="KW-0649">Protein kinase inhibitor</keyword>
<dbReference type="PROSITE" id="PS51257">
    <property type="entry name" value="PROKAR_LIPOPROTEIN"/>
    <property type="match status" value="1"/>
</dbReference>
<dbReference type="EMBL" id="LR027516">
    <property type="protein sequence ID" value="VCU50183.1"/>
    <property type="molecule type" value="Genomic_DNA"/>
</dbReference>
<dbReference type="Proteomes" id="UP000050139">
    <property type="component" value="Unassembled WGS sequence"/>
</dbReference>
<reference evidence="7 18" key="8">
    <citation type="submission" date="2021-03" db="EMBL/GenBank/DDBJ databases">
        <title>Whole Genome Sequencing of Mycobacterium tuberculosis clinical isolates from Arunachal Pradesh, India.</title>
        <authorList>
            <person name="Singh S."/>
            <person name="Mudliar S.R."/>
            <person name="Kulsum U."/>
            <person name="Rufai S.B."/>
            <person name="Singh P.K."/>
            <person name="Umpo M."/>
            <person name="Nyori M."/>
        </authorList>
    </citation>
    <scope>NUCLEOTIDE SEQUENCE [LARGE SCALE GENOMIC DNA]</scope>
    <source>
        <strain evidence="7 18">OMICS/BPL/0142/20/SP</strain>
    </source>
</reference>
<evidence type="ECO:0000313" key="11">
    <source>
        <dbReference type="Proteomes" id="UP000044938"/>
    </source>
</evidence>
<dbReference type="InterPro" id="IPR005247">
    <property type="entry name" value="YbhB_YbcL/LppC-like"/>
</dbReference>
<dbReference type="SUPFAM" id="SSF49777">
    <property type="entry name" value="PEBP-like"/>
    <property type="match status" value="1"/>
</dbReference>
<dbReference type="GO" id="GO:0004860">
    <property type="term" value="F:protein kinase inhibitor activity"/>
    <property type="evidence" value="ECO:0007669"/>
    <property type="project" value="UniProtKB-KW"/>
</dbReference>
<evidence type="ECO:0000313" key="14">
    <source>
        <dbReference type="Proteomes" id="UP000050139"/>
    </source>
</evidence>
<dbReference type="AlphaFoldDB" id="A0A0E8VEB4"/>
<organism evidence="8 15">
    <name type="scientific">Mycobacterium tuberculosis</name>
    <dbReference type="NCBI Taxonomy" id="1773"/>
    <lineage>
        <taxon>Bacteria</taxon>
        <taxon>Bacillati</taxon>
        <taxon>Actinomycetota</taxon>
        <taxon>Actinomycetes</taxon>
        <taxon>Mycobacteriales</taxon>
        <taxon>Mycobacteriaceae</taxon>
        <taxon>Mycobacterium</taxon>
        <taxon>Mycobacterium tuberculosis complex</taxon>
    </lineage>
</organism>
<dbReference type="Proteomes" id="UP000044938">
    <property type="component" value="Unassembled WGS sequence"/>
</dbReference>
<dbReference type="EMBL" id="JAGIZI010000009">
    <property type="protein sequence ID" value="MBP0683100.1"/>
    <property type="molecule type" value="Genomic_DNA"/>
</dbReference>
<evidence type="ECO:0000256" key="1">
    <source>
        <dbReference type="ARBA" id="ARBA00007120"/>
    </source>
</evidence>
<dbReference type="Pfam" id="PF01161">
    <property type="entry name" value="PBP"/>
    <property type="match status" value="1"/>
</dbReference>
<evidence type="ECO:0000313" key="12">
    <source>
        <dbReference type="Proteomes" id="UP000048600"/>
    </source>
</evidence>
<dbReference type="EMBL" id="CSAJ01000547">
    <property type="protein sequence ID" value="COW86000.1"/>
    <property type="molecule type" value="Genomic_DNA"/>
</dbReference>
<evidence type="ECO:0000313" key="4">
    <source>
        <dbReference type="EMBL" id="CLW00922.1"/>
    </source>
</evidence>
<evidence type="ECO:0000313" key="15">
    <source>
        <dbReference type="Proteomes" id="UP000189452"/>
    </source>
</evidence>
<proteinExistence type="inferred from homology"/>
<evidence type="ECO:0000313" key="18">
    <source>
        <dbReference type="Proteomes" id="UP000671119"/>
    </source>
</evidence>
<dbReference type="Gene3D" id="3.90.280.10">
    <property type="entry name" value="PEBP-like"/>
    <property type="match status" value="1"/>
</dbReference>
<sequence length="201" mass="19798">MTSTLHRTPLATAGLALVVALGGCGGGGGDSRETPPYVPKATTVDATTPAPAAEPLTIASPMFADGAPIPVQFSCKGANVAPPLTWSSPAGAAELALVVDDPDAVGGLYVHWIVTGIAPGSGSTADGQTPAGGHSVPNSGGRQGYFGPCPPAGTGTHHYRFTLYHLPVALQLPPGATGVQAAQAIAQAASGQARLVGTFEG</sequence>
<dbReference type="RefSeq" id="WP_003409568.1">
    <property type="nucleotide sequence ID" value="NZ_AP017901.1"/>
</dbReference>
<reference evidence="10 17" key="7">
    <citation type="submission" date="2018-08" db="EMBL/GenBank/DDBJ databases">
        <authorList>
            <person name="Fokvardsen B D."/>
            <person name="Norman A."/>
        </authorList>
    </citation>
    <scope>NUCLEOTIDE SEQUENCE [LARGE SCALE GENOMIC DNA]</scope>
    <source>
        <strain evidence="10 17">DKC2</strain>
    </source>
</reference>
<evidence type="ECO:0000313" key="6">
    <source>
        <dbReference type="EMBL" id="COW86000.1"/>
    </source>
</evidence>
<dbReference type="EMBL" id="CHKL01000297">
    <property type="protein sequence ID" value="COW45432.1"/>
    <property type="molecule type" value="Genomic_DNA"/>
</dbReference>
<evidence type="ECO:0000313" key="10">
    <source>
        <dbReference type="EMBL" id="VCU50183.1"/>
    </source>
</evidence>
<reference evidence="8 15" key="5">
    <citation type="submission" date="2017-02" db="EMBL/GenBank/DDBJ databases">
        <title>Protein polymorphisms may explain contrasting epidemiological fitness of two variants of a multidrug-resistant Mycobacterium tuberculosis strain.</title>
        <authorList>
            <person name="Bigi M.M."/>
            <person name="Lopez B."/>
            <person name="Blanco F.C."/>
            <person name="Sasiain M.C."/>
            <person name="De La Barrera S."/>
            <person name="Ritacco V."/>
            <person name="Bigi F."/>
            <person name="Soria M.A."/>
        </authorList>
    </citation>
    <scope>NUCLEOTIDE SEQUENCE [LARGE SCALE GENOMIC DNA]</scope>
    <source>
        <strain evidence="8 15">6548</strain>
    </source>
</reference>
<evidence type="ECO:0000313" key="9">
    <source>
        <dbReference type="EMBL" id="REQ47983.1"/>
    </source>
</evidence>
<reference evidence="9 16" key="4">
    <citation type="journal article" date="2017" name="N. Engl. J. Med.">
        <title>Transmission of Extensively Drug-Resistant Tuberculosis in South Africa.</title>
        <authorList>
            <person name="Shah N.S."/>
            <person name="Auld S.C."/>
            <person name="Brust J.C."/>
            <person name="Mathema B."/>
            <person name="Ismail N."/>
            <person name="Moodley P."/>
            <person name="Mlisana K."/>
            <person name="Allana S."/>
            <person name="Campbell A."/>
            <person name="Mthiyane T."/>
            <person name="Morris N."/>
            <person name="Mpangase P."/>
            <person name="van der Meulen H."/>
            <person name="Omar S.V."/>
            <person name="Brown T.S."/>
            <person name="Narechania A."/>
            <person name="Shaskina E."/>
            <person name="Kapwata T."/>
            <person name="Kreiswirth B."/>
            <person name="Gandhi N.R."/>
        </authorList>
    </citation>
    <scope>NUCLEOTIDE SEQUENCE [LARGE SCALE GENOMIC DNA]</scope>
    <source>
        <strain evidence="9 16">32301_S10</strain>
    </source>
</reference>
<protein>
    <submittedName>
        <fullName evidence="7 8">Kinase inhibitor</fullName>
    </submittedName>
    <submittedName>
        <fullName evidence="10">Lipoprotein LppC</fullName>
    </submittedName>
    <submittedName>
        <fullName evidence="3">Phosphatidylethanolamine-binding protein</fullName>
    </submittedName>
</protein>
<name>A0A0E8VEB4_MYCTX</name>
<comment type="similarity">
    <text evidence="1">Belongs to the UPF0098 family.</text>
</comment>
<dbReference type="SMR" id="A0A0E8VEB4"/>
<reference evidence="9" key="6">
    <citation type="submission" date="2018-07" db="EMBL/GenBank/DDBJ databases">
        <authorList>
            <person name="Shah S."/>
            <person name="Brown T."/>
            <person name="Auld S."/>
            <person name="Bratton K."/>
            <person name="Narechania A."/>
            <person name="Mathema B."/>
            <person name="Gandhi N."/>
        </authorList>
    </citation>
    <scope>NUCLEOTIDE SEQUENCE</scope>
    <source>
        <strain evidence="9">32301_S10</strain>
    </source>
</reference>
<dbReference type="FunFam" id="3.90.280.10:FF:000008">
    <property type="entry name" value="Probable lipoprotein lppC"/>
    <property type="match status" value="1"/>
</dbReference>
<dbReference type="Proteomes" id="UP000048600">
    <property type="component" value="Unassembled WGS sequence"/>
</dbReference>
<dbReference type="NCBIfam" id="TIGR00481">
    <property type="entry name" value="YbhB/YbcL family Raf kinase inhibitor-like protein"/>
    <property type="match status" value="1"/>
</dbReference>
<evidence type="ECO:0000313" key="3">
    <source>
        <dbReference type="EMBL" id="CKR81291.1"/>
    </source>
</evidence>
<evidence type="ECO:0000256" key="2">
    <source>
        <dbReference type="SAM" id="MobiDB-lite"/>
    </source>
</evidence>
<dbReference type="EMBL" id="COPH01000011">
    <property type="protein sequence ID" value="CLW00922.1"/>
    <property type="molecule type" value="Genomic_DNA"/>
</dbReference>
<dbReference type="PANTHER" id="PTHR30289:SF1">
    <property type="entry name" value="PEBP (PHOSPHATIDYLETHANOLAMINE-BINDING PROTEIN) FAMILY PROTEIN"/>
    <property type="match status" value="1"/>
</dbReference>
<evidence type="ECO:0000313" key="7">
    <source>
        <dbReference type="EMBL" id="MBP0683100.1"/>
    </source>
</evidence>
<accession>A0A0E8VEB4</accession>
<keyword evidence="10" id="KW-0449">Lipoprotein</keyword>
<dbReference type="EMBL" id="CNFU01000430">
    <property type="protein sequence ID" value="CKR81291.1"/>
    <property type="molecule type" value="Genomic_DNA"/>
</dbReference>
<reference evidence="8 15" key="3">
    <citation type="submission" date="2016-04" db="EMBL/GenBank/DDBJ databases">
        <authorList>
            <person name="Bigi M."/>
            <person name="Bigi F."/>
            <person name="Soria M.A."/>
        </authorList>
    </citation>
    <scope>NUCLEOTIDE SEQUENCE [LARGE SCALE GENOMIC DNA]</scope>
    <source>
        <strain evidence="8 15">6548</strain>
    </source>
</reference>
<dbReference type="EMBL" id="QTBD01000232">
    <property type="protein sequence ID" value="REQ47983.1"/>
    <property type="molecule type" value="Genomic_DNA"/>
</dbReference>
<dbReference type="EMBL" id="LWDQ01000001">
    <property type="protein sequence ID" value="OMH59840.1"/>
    <property type="molecule type" value="Genomic_DNA"/>
</dbReference>
<evidence type="ECO:0000313" key="16">
    <source>
        <dbReference type="Proteomes" id="UP000256381"/>
    </source>
</evidence>
<dbReference type="Proteomes" id="UP000256381">
    <property type="component" value="Unassembled WGS sequence"/>
</dbReference>